<evidence type="ECO:0000256" key="5">
    <source>
        <dbReference type="ARBA" id="ARBA00022679"/>
    </source>
</evidence>
<evidence type="ECO:0000313" key="10">
    <source>
        <dbReference type="EMBL" id="HHH13286.1"/>
    </source>
</evidence>
<comment type="catalytic activity">
    <reaction evidence="1 9">
        <text>[(1-&gt;4)-alpha-D-glucosyl](n) + phosphate = [(1-&gt;4)-alpha-D-glucosyl](n-1) + alpha-D-glucose 1-phosphate</text>
        <dbReference type="Rhea" id="RHEA:41732"/>
        <dbReference type="Rhea" id="RHEA-COMP:9584"/>
        <dbReference type="Rhea" id="RHEA-COMP:9586"/>
        <dbReference type="ChEBI" id="CHEBI:15444"/>
        <dbReference type="ChEBI" id="CHEBI:43474"/>
        <dbReference type="ChEBI" id="CHEBI:58601"/>
        <dbReference type="EC" id="2.4.1.1"/>
    </reaction>
</comment>
<sequence length="219" mass="24668">LMAKKIVKLINNVADIVNSDPEVGDRLKVAFLPNYRVSSMEVIAPATDLSEQISTAGKEASGTGNMKFMMNGALTIGTYDGANIEILNAVGEENFFLFGLRVEEIEALRPHYDPHQIIAEDEDLARVFHLLESGHFNTAEPGIFDDIIAGLRSPRDPWMTVADFRSYVEAQQRAAETYRDRDRWIRMSILNTASSGFFSTDRTMEEYNQDIWKLAPMEV</sequence>
<dbReference type="Gene3D" id="3.40.50.2000">
    <property type="entry name" value="Glycogen Phosphorylase B"/>
    <property type="match status" value="1"/>
</dbReference>
<dbReference type="EMBL" id="DROM01000219">
    <property type="protein sequence ID" value="HHH13286.1"/>
    <property type="molecule type" value="Genomic_DNA"/>
</dbReference>
<dbReference type="Proteomes" id="UP000886100">
    <property type="component" value="Unassembled WGS sequence"/>
</dbReference>
<reference evidence="10" key="1">
    <citation type="journal article" date="2020" name="mSystems">
        <title>Genome- and Community-Level Interaction Insights into Carbon Utilization and Element Cycling Functions of Hydrothermarchaeota in Hydrothermal Sediment.</title>
        <authorList>
            <person name="Zhou Z."/>
            <person name="Liu Y."/>
            <person name="Xu W."/>
            <person name="Pan J."/>
            <person name="Luo Z.H."/>
            <person name="Li M."/>
        </authorList>
    </citation>
    <scope>NUCLEOTIDE SEQUENCE [LARGE SCALE GENOMIC DNA]</scope>
    <source>
        <strain evidence="10">HyVt-535</strain>
    </source>
</reference>
<evidence type="ECO:0000256" key="6">
    <source>
        <dbReference type="ARBA" id="ARBA00022898"/>
    </source>
</evidence>
<dbReference type="GO" id="GO:0030170">
    <property type="term" value="F:pyridoxal phosphate binding"/>
    <property type="evidence" value="ECO:0007669"/>
    <property type="project" value="TreeGrafter"/>
</dbReference>
<proteinExistence type="inferred from homology"/>
<dbReference type="GO" id="GO:0008184">
    <property type="term" value="F:glycogen phosphorylase activity"/>
    <property type="evidence" value="ECO:0007669"/>
    <property type="project" value="InterPro"/>
</dbReference>
<protein>
    <recommendedName>
        <fullName evidence="9">Alpha-1,4 glucan phosphorylase</fullName>
        <ecNumber evidence="9">2.4.1.1</ecNumber>
    </recommendedName>
</protein>
<evidence type="ECO:0000256" key="8">
    <source>
        <dbReference type="ARBA" id="ARBA00025174"/>
    </source>
</evidence>
<keyword evidence="4 9" id="KW-0328">Glycosyltransferase</keyword>
<dbReference type="SUPFAM" id="SSF53756">
    <property type="entry name" value="UDP-Glycosyltransferase/glycogen phosphorylase"/>
    <property type="match status" value="1"/>
</dbReference>
<evidence type="ECO:0000256" key="3">
    <source>
        <dbReference type="ARBA" id="ARBA00006047"/>
    </source>
</evidence>
<dbReference type="InterPro" id="IPR000811">
    <property type="entry name" value="Glyco_trans_35"/>
</dbReference>
<comment type="cofactor">
    <cofactor evidence="2 9">
        <name>pyridoxal 5'-phosphate</name>
        <dbReference type="ChEBI" id="CHEBI:597326"/>
    </cofactor>
</comment>
<keyword evidence="6 9" id="KW-0663">Pyridoxal phosphate</keyword>
<dbReference type="EC" id="2.4.1.1" evidence="9"/>
<dbReference type="GO" id="GO:0005737">
    <property type="term" value="C:cytoplasm"/>
    <property type="evidence" value="ECO:0007669"/>
    <property type="project" value="TreeGrafter"/>
</dbReference>
<evidence type="ECO:0000256" key="7">
    <source>
        <dbReference type="ARBA" id="ARBA00023277"/>
    </source>
</evidence>
<dbReference type="GO" id="GO:0005980">
    <property type="term" value="P:glycogen catabolic process"/>
    <property type="evidence" value="ECO:0007669"/>
    <property type="project" value="TreeGrafter"/>
</dbReference>
<comment type="function">
    <text evidence="8">Phosphorylase is an important allosteric enzyme in carbohydrate metabolism. Enzymes from different sources differ in their regulatory mechanisms and in their natural substrates. However, all known phosphorylases share catalytic and structural properties.</text>
</comment>
<evidence type="ECO:0000256" key="4">
    <source>
        <dbReference type="ARBA" id="ARBA00022676"/>
    </source>
</evidence>
<accession>A0A7C5N7W9</accession>
<name>A0A7C5N7W9_9GAMM</name>
<comment type="similarity">
    <text evidence="3 9">Belongs to the glycogen phosphorylase family.</text>
</comment>
<feature type="non-terminal residue" evidence="10">
    <location>
        <position position="1"/>
    </location>
</feature>
<dbReference type="PROSITE" id="PS00102">
    <property type="entry name" value="PHOSPHORYLASE"/>
    <property type="match status" value="1"/>
</dbReference>
<evidence type="ECO:0000256" key="1">
    <source>
        <dbReference type="ARBA" id="ARBA00001275"/>
    </source>
</evidence>
<keyword evidence="5 9" id="KW-0808">Transferase</keyword>
<gene>
    <name evidence="10" type="ORF">ENJ98_03535</name>
</gene>
<comment type="function">
    <text evidence="9">Allosteric enzyme that catalyzes the rate-limiting step in glycogen catabolism, the phosphorolytic cleavage of glycogen to produce glucose-1-phosphate, and plays a central role in maintaining cellular and organismal glucose homeostasis.</text>
</comment>
<dbReference type="AlphaFoldDB" id="A0A7C5N7W9"/>
<dbReference type="Pfam" id="PF00343">
    <property type="entry name" value="Phosphorylase"/>
    <property type="match status" value="1"/>
</dbReference>
<keyword evidence="7 9" id="KW-0119">Carbohydrate metabolism</keyword>
<dbReference type="PANTHER" id="PTHR11468">
    <property type="entry name" value="GLYCOGEN PHOSPHORYLASE"/>
    <property type="match status" value="1"/>
</dbReference>
<dbReference type="PANTHER" id="PTHR11468:SF3">
    <property type="entry name" value="GLYCOGEN PHOSPHORYLASE, LIVER FORM"/>
    <property type="match status" value="1"/>
</dbReference>
<evidence type="ECO:0000256" key="2">
    <source>
        <dbReference type="ARBA" id="ARBA00001933"/>
    </source>
</evidence>
<organism evidence="10">
    <name type="scientific">Thiolapillus brandeum</name>
    <dbReference type="NCBI Taxonomy" id="1076588"/>
    <lineage>
        <taxon>Bacteria</taxon>
        <taxon>Pseudomonadati</taxon>
        <taxon>Pseudomonadota</taxon>
        <taxon>Gammaproteobacteria</taxon>
        <taxon>Chromatiales</taxon>
        <taxon>Sedimenticolaceae</taxon>
        <taxon>Thiolapillus</taxon>
    </lineage>
</organism>
<dbReference type="InterPro" id="IPR035090">
    <property type="entry name" value="Pyridoxal_P_attach_site"/>
</dbReference>
<evidence type="ECO:0000256" key="9">
    <source>
        <dbReference type="RuleBase" id="RU000587"/>
    </source>
</evidence>
<comment type="caution">
    <text evidence="10">The sequence shown here is derived from an EMBL/GenBank/DDBJ whole genome shotgun (WGS) entry which is preliminary data.</text>
</comment>